<dbReference type="OrthoDB" id="10267950at2759"/>
<dbReference type="InterPro" id="IPR045759">
    <property type="entry name" value="Ap4A_phos1/2_N"/>
</dbReference>
<reference evidence="5" key="2">
    <citation type="submission" date="2015-01" db="EMBL/GenBank/DDBJ databases">
        <title>Evolutionary Origins and Diversification of the Mycorrhizal Mutualists.</title>
        <authorList>
            <consortium name="DOE Joint Genome Institute"/>
            <consortium name="Mycorrhizal Genomics Consortium"/>
            <person name="Kohler A."/>
            <person name="Kuo A."/>
            <person name="Nagy L.G."/>
            <person name="Floudas D."/>
            <person name="Copeland A."/>
            <person name="Barry K.W."/>
            <person name="Cichocki N."/>
            <person name="Veneault-Fourrey C."/>
            <person name="LaButti K."/>
            <person name="Lindquist E.A."/>
            <person name="Lipzen A."/>
            <person name="Lundell T."/>
            <person name="Morin E."/>
            <person name="Murat C."/>
            <person name="Riley R."/>
            <person name="Ohm R."/>
            <person name="Sun H."/>
            <person name="Tunlid A."/>
            <person name="Henrissat B."/>
            <person name="Grigoriev I.V."/>
            <person name="Hibbett D.S."/>
            <person name="Martin F."/>
        </authorList>
    </citation>
    <scope>NUCLEOTIDE SEQUENCE [LARGE SCALE GENOMIC DNA]</scope>
    <source>
        <strain evidence="5">MUT 4182</strain>
    </source>
</reference>
<feature type="domain" description="ATP adenylyltransferase C-terminal" evidence="2">
    <location>
        <begin position="191"/>
        <end position="310"/>
    </location>
</feature>
<organism evidence="4 5">
    <name type="scientific">Tulasnella calospora MUT 4182</name>
    <dbReference type="NCBI Taxonomy" id="1051891"/>
    <lineage>
        <taxon>Eukaryota</taxon>
        <taxon>Fungi</taxon>
        <taxon>Dikarya</taxon>
        <taxon>Basidiomycota</taxon>
        <taxon>Agaricomycotina</taxon>
        <taxon>Agaricomycetes</taxon>
        <taxon>Cantharellales</taxon>
        <taxon>Tulasnellaceae</taxon>
        <taxon>Tulasnella</taxon>
    </lineage>
</organism>
<gene>
    <name evidence="4" type="ORF">M407DRAFT_131105</name>
</gene>
<evidence type="ECO:0000313" key="5">
    <source>
        <dbReference type="Proteomes" id="UP000054248"/>
    </source>
</evidence>
<dbReference type="Pfam" id="PF09830">
    <property type="entry name" value="ATP_transf"/>
    <property type="match status" value="1"/>
</dbReference>
<dbReference type="AlphaFoldDB" id="A0A0C3LC72"/>
<dbReference type="GO" id="GO:0005524">
    <property type="term" value="F:ATP binding"/>
    <property type="evidence" value="ECO:0007669"/>
    <property type="project" value="InterPro"/>
</dbReference>
<dbReference type="GO" id="GO:0009117">
    <property type="term" value="P:nucleotide metabolic process"/>
    <property type="evidence" value="ECO:0007669"/>
    <property type="project" value="InterPro"/>
</dbReference>
<dbReference type="EMBL" id="KN822962">
    <property type="protein sequence ID" value="KIO31513.1"/>
    <property type="molecule type" value="Genomic_DNA"/>
</dbReference>
<evidence type="ECO:0000259" key="2">
    <source>
        <dbReference type="Pfam" id="PF09830"/>
    </source>
</evidence>
<dbReference type="InterPro" id="IPR036265">
    <property type="entry name" value="HIT-like_sf"/>
</dbReference>
<protein>
    <submittedName>
        <fullName evidence="4">Uncharacterized protein</fullName>
    </submittedName>
</protein>
<dbReference type="InterPro" id="IPR019200">
    <property type="entry name" value="ATP_adenylylTrfase_C"/>
</dbReference>
<dbReference type="PANTHER" id="PTHR38420">
    <property type="entry name" value="AP-4-A PHOSPHORYLASE II"/>
    <property type="match status" value="1"/>
</dbReference>
<feature type="active site" description="Nucleophile" evidence="1">
    <location>
        <position position="158"/>
    </location>
</feature>
<dbReference type="GO" id="GO:0003877">
    <property type="term" value="F:ATP:ADP adenylyltransferase activity"/>
    <property type="evidence" value="ECO:0007669"/>
    <property type="project" value="InterPro"/>
</dbReference>
<evidence type="ECO:0000256" key="1">
    <source>
        <dbReference type="PIRSR" id="PIRSR000846-1"/>
    </source>
</evidence>
<dbReference type="PANTHER" id="PTHR38420:SF1">
    <property type="entry name" value="PUTATIVE (AFU_ORTHOLOGUE AFUA_5G14690)-RELATED"/>
    <property type="match status" value="1"/>
</dbReference>
<reference evidence="4 5" key="1">
    <citation type="submission" date="2014-04" db="EMBL/GenBank/DDBJ databases">
        <authorList>
            <consortium name="DOE Joint Genome Institute"/>
            <person name="Kuo A."/>
            <person name="Girlanda M."/>
            <person name="Perotto S."/>
            <person name="Kohler A."/>
            <person name="Nagy L.G."/>
            <person name="Floudas D."/>
            <person name="Copeland A."/>
            <person name="Barry K.W."/>
            <person name="Cichocki N."/>
            <person name="Veneault-Fourrey C."/>
            <person name="LaButti K."/>
            <person name="Lindquist E.A."/>
            <person name="Lipzen A."/>
            <person name="Lundell T."/>
            <person name="Morin E."/>
            <person name="Murat C."/>
            <person name="Sun H."/>
            <person name="Tunlid A."/>
            <person name="Henrissat B."/>
            <person name="Grigoriev I.V."/>
            <person name="Hibbett D.S."/>
            <person name="Martin F."/>
            <person name="Nordberg H.P."/>
            <person name="Cantor M.N."/>
            <person name="Hua S.X."/>
        </authorList>
    </citation>
    <scope>NUCLEOTIDE SEQUENCE [LARGE SCALE GENOMIC DNA]</scope>
    <source>
        <strain evidence="4 5">MUT 4182</strain>
    </source>
</reference>
<dbReference type="HOGENOM" id="CLU_049915_1_1_1"/>
<accession>A0A0C3LC72</accession>
<evidence type="ECO:0000259" key="3">
    <source>
        <dbReference type="Pfam" id="PF19327"/>
    </source>
</evidence>
<dbReference type="InterPro" id="IPR009163">
    <property type="entry name" value="Ap4A_phos1/2"/>
</dbReference>
<dbReference type="InterPro" id="IPR043171">
    <property type="entry name" value="Ap4A_phos1/2-like"/>
</dbReference>
<proteinExistence type="predicted"/>
<dbReference type="SUPFAM" id="SSF54197">
    <property type="entry name" value="HIT-like"/>
    <property type="match status" value="1"/>
</dbReference>
<evidence type="ECO:0000313" key="4">
    <source>
        <dbReference type="EMBL" id="KIO31513.1"/>
    </source>
</evidence>
<feature type="domain" description="Ap4A phosphorylase 1/2 N-terminal" evidence="3">
    <location>
        <begin position="6"/>
        <end position="175"/>
    </location>
</feature>
<dbReference type="PIRSF" id="PIRSF000846">
    <property type="entry name" value="ATP_adenylyltr"/>
    <property type="match status" value="1"/>
</dbReference>
<keyword evidence="5" id="KW-1185">Reference proteome</keyword>
<dbReference type="STRING" id="1051891.A0A0C3LC72"/>
<dbReference type="Proteomes" id="UP000054248">
    <property type="component" value="Unassembled WGS sequence"/>
</dbReference>
<dbReference type="Pfam" id="PF19327">
    <property type="entry name" value="Ap4A_phos_N"/>
    <property type="match status" value="1"/>
</dbReference>
<dbReference type="Gene3D" id="3.30.428.70">
    <property type="match status" value="1"/>
</dbReference>
<sequence length="327" mass="36124">MSDLTQYDNIISKLDETYSSGRANGNLLFFGSSVTTHSDGGVDFEIRLCPSLSHKPQVSKPVVSNPDGPFSPPYVPGLYVDRLKEEEEEYVVLMNKYCVVPNHFLLVTKEFKRQTAPLTPPDLAAAYNLMSAGRRQGKNFFMFYNCGPLSGSSQPHKHLQFMPIPEEGAPPIEKLAQRQRLEVDGKAFIIPSLPYAHHVFRLPAYRSRPLEEILDILTQAFISLLDLTFQLLRRLPTLPEGPPAYNVLLTFDHLHVIPRGRAEHTLSQGGLDVPVNALGFAGMLITKSEEEQGLLIEESPLAILGGVGLPVAEGESCSTVESSILDD</sequence>
<name>A0A0C3LC72_9AGAM</name>